<dbReference type="Proteomes" id="UP000297851">
    <property type="component" value="Unassembled WGS sequence"/>
</dbReference>
<dbReference type="Pfam" id="PF01380">
    <property type="entry name" value="SIS"/>
    <property type="match status" value="1"/>
</dbReference>
<dbReference type="PANTHER" id="PTHR43443:SF1">
    <property type="entry name" value="3-HEXULOSE-6-PHOSPHATE ISOMERASE"/>
    <property type="match status" value="1"/>
</dbReference>
<dbReference type="InterPro" id="IPR001347">
    <property type="entry name" value="SIS_dom"/>
</dbReference>
<name>A0ABY2J292_9MICO</name>
<dbReference type="PANTHER" id="PTHR43443">
    <property type="entry name" value="3-HEXULOSE-6-PHOSPHATE ISOMERASE"/>
    <property type="match status" value="1"/>
</dbReference>
<dbReference type="PROSITE" id="PS51464">
    <property type="entry name" value="SIS"/>
    <property type="match status" value="1"/>
</dbReference>
<keyword evidence="4" id="KW-1185">Reference proteome</keyword>
<evidence type="ECO:0000313" key="3">
    <source>
        <dbReference type="EMBL" id="TFC99047.1"/>
    </source>
</evidence>
<dbReference type="InterPro" id="IPR017552">
    <property type="entry name" value="PHI/rmpB"/>
</dbReference>
<dbReference type="NCBIfam" id="TIGR03127">
    <property type="entry name" value="RuMP_HxlB"/>
    <property type="match status" value="1"/>
</dbReference>
<dbReference type="Gene3D" id="3.40.50.10490">
    <property type="entry name" value="Glucose-6-phosphate isomerase like protein, domain 1"/>
    <property type="match status" value="1"/>
</dbReference>
<evidence type="ECO:0000259" key="2">
    <source>
        <dbReference type="PROSITE" id="PS51464"/>
    </source>
</evidence>
<dbReference type="RefSeq" id="WP_134375195.1">
    <property type="nucleotide sequence ID" value="NZ_SOGO01000042.1"/>
</dbReference>
<reference evidence="3 4" key="1">
    <citation type="submission" date="2019-03" db="EMBL/GenBank/DDBJ databases">
        <title>Genomics of glacier-inhabiting Cryobacterium strains.</title>
        <authorList>
            <person name="Liu Q."/>
            <person name="Xin Y.-H."/>
        </authorList>
    </citation>
    <scope>NUCLEOTIDE SEQUENCE [LARGE SCALE GENOMIC DNA]</scope>
    <source>
        <strain evidence="3 4">TMT2-16</strain>
    </source>
</reference>
<protein>
    <submittedName>
        <fullName evidence="3">6-phospho-3-hexuloisomerase</fullName>
    </submittedName>
</protein>
<sequence length="216" mass="22019">MPSCTDTPVTLTVTESLAAIAAENAGIVRQLLTTATKNSANTTNSTNSSDDTAGLPTLDQAAAALRGARRVFVLGAGRSGLALRMTAMRLMHLGLDVHVVGEVTTPAIAAGDVLLVASGSGATAAVVRAAETAAASDARVIAITTAPDSPLAALAAVTVVVPAAQKQDHDELRSLQYSGALFEQTVVVLGDAIFHSLWKASGATADELWPRHANLE</sequence>
<feature type="domain" description="SIS" evidence="2">
    <location>
        <begin position="61"/>
        <end position="203"/>
    </location>
</feature>
<gene>
    <name evidence="3" type="primary">hxlB</name>
    <name evidence="3" type="ORF">E3T25_15250</name>
</gene>
<comment type="similarity">
    <text evidence="1">Belongs to the SIS family. PHI subfamily.</text>
</comment>
<accession>A0ABY2J292</accession>
<comment type="caution">
    <text evidence="3">The sequence shown here is derived from an EMBL/GenBank/DDBJ whole genome shotgun (WGS) entry which is preliminary data.</text>
</comment>
<evidence type="ECO:0000313" key="4">
    <source>
        <dbReference type="Proteomes" id="UP000297851"/>
    </source>
</evidence>
<dbReference type="InterPro" id="IPR046348">
    <property type="entry name" value="SIS_dom_sf"/>
</dbReference>
<organism evidence="3 4">
    <name type="scientific">Cryobacterium sandaracinum</name>
    <dbReference type="NCBI Taxonomy" id="1259247"/>
    <lineage>
        <taxon>Bacteria</taxon>
        <taxon>Bacillati</taxon>
        <taxon>Actinomycetota</taxon>
        <taxon>Actinomycetes</taxon>
        <taxon>Micrococcales</taxon>
        <taxon>Microbacteriaceae</taxon>
        <taxon>Cryobacterium</taxon>
    </lineage>
</organism>
<evidence type="ECO:0000256" key="1">
    <source>
        <dbReference type="ARBA" id="ARBA00009235"/>
    </source>
</evidence>
<proteinExistence type="inferred from homology"/>
<dbReference type="EMBL" id="SOGO01000042">
    <property type="protein sequence ID" value="TFC99047.1"/>
    <property type="molecule type" value="Genomic_DNA"/>
</dbReference>
<dbReference type="SUPFAM" id="SSF53697">
    <property type="entry name" value="SIS domain"/>
    <property type="match status" value="1"/>
</dbReference>